<feature type="domain" description="PPIase FKBP-type" evidence="11">
    <location>
        <begin position="7"/>
        <end position="87"/>
    </location>
</feature>
<dbReference type="EC" id="5.2.1.8" evidence="10"/>
<dbReference type="EMBL" id="JALJRB010000001">
    <property type="protein sequence ID" value="MCJ8499098.1"/>
    <property type="molecule type" value="Genomic_DNA"/>
</dbReference>
<evidence type="ECO:0000313" key="12">
    <source>
        <dbReference type="EMBL" id="MCJ8499098.1"/>
    </source>
</evidence>
<evidence type="ECO:0000256" key="3">
    <source>
        <dbReference type="ARBA" id="ARBA00006577"/>
    </source>
</evidence>
<evidence type="ECO:0000259" key="11">
    <source>
        <dbReference type="PROSITE" id="PS50059"/>
    </source>
</evidence>
<keyword evidence="6" id="KW-0143">Chaperone</keyword>
<keyword evidence="13" id="KW-1185">Reference proteome</keyword>
<comment type="function">
    <text evidence="8">Also involved in hydrogenase metallocenter assembly, probably by participating in the nickel insertion step. This function in hydrogenase biosynthesis requires chaperone activity and the presence of the metal-binding domain, but not PPIase activity.</text>
</comment>
<evidence type="ECO:0000256" key="8">
    <source>
        <dbReference type="ARBA" id="ARBA00037071"/>
    </source>
</evidence>
<dbReference type="GO" id="GO:0003755">
    <property type="term" value="F:peptidyl-prolyl cis-trans isomerase activity"/>
    <property type="evidence" value="ECO:0007669"/>
    <property type="project" value="UniProtKB-UniRule"/>
</dbReference>
<reference evidence="12" key="1">
    <citation type="submission" date="2022-04" db="EMBL/GenBank/DDBJ databases">
        <title>Desulfatitalea alkaliphila sp. nov., a novel anaerobic sulfate-reducing bacterium isolated from terrestrial mud volcano, Taman Peninsula, Russia.</title>
        <authorList>
            <person name="Khomyakova M.A."/>
            <person name="Merkel A.Y."/>
            <person name="Slobodkin A.I."/>
        </authorList>
    </citation>
    <scope>NUCLEOTIDE SEQUENCE</scope>
    <source>
        <strain evidence="12">M08but</strain>
    </source>
</reference>
<evidence type="ECO:0000313" key="13">
    <source>
        <dbReference type="Proteomes" id="UP001165427"/>
    </source>
</evidence>
<keyword evidence="7 9" id="KW-0413">Isomerase</keyword>
<dbReference type="PROSITE" id="PS50059">
    <property type="entry name" value="FKBP_PPIASE"/>
    <property type="match status" value="1"/>
</dbReference>
<dbReference type="InterPro" id="IPR046357">
    <property type="entry name" value="PPIase_dom_sf"/>
</dbReference>
<dbReference type="SUPFAM" id="SSF54534">
    <property type="entry name" value="FKBP-like"/>
    <property type="match status" value="1"/>
</dbReference>
<evidence type="ECO:0000256" key="9">
    <source>
        <dbReference type="PROSITE-ProRule" id="PRU00277"/>
    </source>
</evidence>
<comment type="catalytic activity">
    <reaction evidence="1 9 10">
        <text>[protein]-peptidylproline (omega=180) = [protein]-peptidylproline (omega=0)</text>
        <dbReference type="Rhea" id="RHEA:16237"/>
        <dbReference type="Rhea" id="RHEA-COMP:10747"/>
        <dbReference type="Rhea" id="RHEA-COMP:10748"/>
        <dbReference type="ChEBI" id="CHEBI:83833"/>
        <dbReference type="ChEBI" id="CHEBI:83834"/>
        <dbReference type="EC" id="5.2.1.8"/>
    </reaction>
</comment>
<dbReference type="PANTHER" id="PTHR47861">
    <property type="entry name" value="FKBP-TYPE PEPTIDYL-PROLYL CIS-TRANS ISOMERASE SLYD"/>
    <property type="match status" value="1"/>
</dbReference>
<dbReference type="Pfam" id="PF00254">
    <property type="entry name" value="FKBP_C"/>
    <property type="match status" value="1"/>
</dbReference>
<evidence type="ECO:0000256" key="6">
    <source>
        <dbReference type="ARBA" id="ARBA00023186"/>
    </source>
</evidence>
<comment type="similarity">
    <text evidence="3 10">Belongs to the FKBP-type PPIase family.</text>
</comment>
<dbReference type="Proteomes" id="UP001165427">
    <property type="component" value="Unassembled WGS sequence"/>
</dbReference>
<dbReference type="GO" id="GO:0042026">
    <property type="term" value="P:protein refolding"/>
    <property type="evidence" value="ECO:0007669"/>
    <property type="project" value="UniProtKB-ARBA"/>
</dbReference>
<evidence type="ECO:0000256" key="2">
    <source>
        <dbReference type="ARBA" id="ARBA00004496"/>
    </source>
</evidence>
<name>A0AA41QZ48_9BACT</name>
<protein>
    <recommendedName>
        <fullName evidence="10">Peptidyl-prolyl cis-trans isomerase</fullName>
        <ecNumber evidence="10">5.2.1.8</ecNumber>
    </recommendedName>
</protein>
<dbReference type="Gene3D" id="3.10.50.40">
    <property type="match status" value="1"/>
</dbReference>
<gene>
    <name evidence="12" type="ORF">MRX98_00815</name>
</gene>
<evidence type="ECO:0000256" key="4">
    <source>
        <dbReference type="ARBA" id="ARBA00022490"/>
    </source>
</evidence>
<dbReference type="GO" id="GO:0005737">
    <property type="term" value="C:cytoplasm"/>
    <property type="evidence" value="ECO:0007669"/>
    <property type="project" value="UniProtKB-SubCell"/>
</dbReference>
<keyword evidence="4" id="KW-0963">Cytoplasm</keyword>
<evidence type="ECO:0000256" key="7">
    <source>
        <dbReference type="ARBA" id="ARBA00023235"/>
    </source>
</evidence>
<evidence type="ECO:0000256" key="1">
    <source>
        <dbReference type="ARBA" id="ARBA00000971"/>
    </source>
</evidence>
<evidence type="ECO:0000256" key="10">
    <source>
        <dbReference type="RuleBase" id="RU003915"/>
    </source>
</evidence>
<sequence>MQKIEDGHYVQVDYTGTLSDGEVFDSSEGRTPLEIQMGAGQVIPGFEQALMGMAENETKTVSLAPEEAYGERDESLLRRFERSQIPPEMNPQVGDMVALTTQQGNQIPARVTDADEQGIVLDLNHPLAGKQLQFDLRVVRIGDAPAEQS</sequence>
<proteinExistence type="inferred from homology"/>
<comment type="subcellular location">
    <subcellularLocation>
        <location evidence="2">Cytoplasm</location>
    </subcellularLocation>
</comment>
<organism evidence="12 13">
    <name type="scientific">Desulfatitalea alkaliphila</name>
    <dbReference type="NCBI Taxonomy" id="2929485"/>
    <lineage>
        <taxon>Bacteria</taxon>
        <taxon>Pseudomonadati</taxon>
        <taxon>Thermodesulfobacteriota</taxon>
        <taxon>Desulfobacteria</taxon>
        <taxon>Desulfobacterales</taxon>
        <taxon>Desulfosarcinaceae</taxon>
        <taxon>Desulfatitalea</taxon>
    </lineage>
</organism>
<dbReference type="AlphaFoldDB" id="A0AA41QZ48"/>
<keyword evidence="5 9" id="KW-0697">Rotamase</keyword>
<dbReference type="RefSeq" id="WP_246902187.1">
    <property type="nucleotide sequence ID" value="NZ_JALJRB010000001.1"/>
</dbReference>
<evidence type="ECO:0000256" key="5">
    <source>
        <dbReference type="ARBA" id="ARBA00023110"/>
    </source>
</evidence>
<dbReference type="PANTHER" id="PTHR47861:SF3">
    <property type="entry name" value="FKBP-TYPE PEPTIDYL-PROLYL CIS-TRANS ISOMERASE SLYD"/>
    <property type="match status" value="1"/>
</dbReference>
<dbReference type="InterPro" id="IPR001179">
    <property type="entry name" value="PPIase_FKBP_dom"/>
</dbReference>
<accession>A0AA41QZ48</accession>
<comment type="caution">
    <text evidence="12">The sequence shown here is derived from an EMBL/GenBank/DDBJ whole genome shotgun (WGS) entry which is preliminary data.</text>
</comment>